<name>A0A553JW62_9ACTN</name>
<dbReference type="PANTHER" id="PTHR30146:SF109">
    <property type="entry name" value="HTH-TYPE TRANSCRIPTIONAL REGULATOR GALS"/>
    <property type="match status" value="1"/>
</dbReference>
<evidence type="ECO:0000313" key="6">
    <source>
        <dbReference type="Proteomes" id="UP000317638"/>
    </source>
</evidence>
<keyword evidence="3" id="KW-0804">Transcription</keyword>
<dbReference type="Pfam" id="PF00356">
    <property type="entry name" value="LacI"/>
    <property type="match status" value="1"/>
</dbReference>
<dbReference type="CDD" id="cd06267">
    <property type="entry name" value="PBP1_LacI_sugar_binding-like"/>
    <property type="match status" value="1"/>
</dbReference>
<keyword evidence="2" id="KW-0238">DNA-binding</keyword>
<dbReference type="GO" id="GO:0003700">
    <property type="term" value="F:DNA-binding transcription factor activity"/>
    <property type="evidence" value="ECO:0007669"/>
    <property type="project" value="TreeGrafter"/>
</dbReference>
<dbReference type="Pfam" id="PF13377">
    <property type="entry name" value="Peripla_BP_3"/>
    <property type="match status" value="1"/>
</dbReference>
<evidence type="ECO:0000256" key="2">
    <source>
        <dbReference type="ARBA" id="ARBA00023125"/>
    </source>
</evidence>
<gene>
    <name evidence="5" type="ORF">FOJ82_15005</name>
</gene>
<dbReference type="CDD" id="cd01392">
    <property type="entry name" value="HTH_LacI"/>
    <property type="match status" value="1"/>
</dbReference>
<dbReference type="OrthoDB" id="37081at2"/>
<keyword evidence="6" id="KW-1185">Reference proteome</keyword>
<dbReference type="InterPro" id="IPR010982">
    <property type="entry name" value="Lambda_DNA-bd_dom_sf"/>
</dbReference>
<dbReference type="InterPro" id="IPR028082">
    <property type="entry name" value="Peripla_BP_I"/>
</dbReference>
<dbReference type="SUPFAM" id="SSF53822">
    <property type="entry name" value="Periplasmic binding protein-like I"/>
    <property type="match status" value="1"/>
</dbReference>
<dbReference type="GO" id="GO:0000976">
    <property type="term" value="F:transcription cis-regulatory region binding"/>
    <property type="evidence" value="ECO:0007669"/>
    <property type="project" value="TreeGrafter"/>
</dbReference>
<keyword evidence="1" id="KW-0805">Transcription regulation</keyword>
<dbReference type="InterPro" id="IPR000843">
    <property type="entry name" value="HTH_LacI"/>
</dbReference>
<evidence type="ECO:0000256" key="3">
    <source>
        <dbReference type="ARBA" id="ARBA00023163"/>
    </source>
</evidence>
<dbReference type="PROSITE" id="PS50932">
    <property type="entry name" value="HTH_LACI_2"/>
    <property type="match status" value="1"/>
</dbReference>
<feature type="domain" description="HTH lacI-type" evidence="4">
    <location>
        <begin position="9"/>
        <end position="64"/>
    </location>
</feature>
<proteinExistence type="predicted"/>
<dbReference type="InterPro" id="IPR046335">
    <property type="entry name" value="LacI/GalR-like_sensor"/>
</dbReference>
<dbReference type="EMBL" id="VKKG01000007">
    <property type="protein sequence ID" value="TRY16698.1"/>
    <property type="molecule type" value="Genomic_DNA"/>
</dbReference>
<dbReference type="Proteomes" id="UP000317638">
    <property type="component" value="Unassembled WGS sequence"/>
</dbReference>
<dbReference type="Gene3D" id="1.10.260.40">
    <property type="entry name" value="lambda repressor-like DNA-binding domains"/>
    <property type="match status" value="1"/>
</dbReference>
<dbReference type="PANTHER" id="PTHR30146">
    <property type="entry name" value="LACI-RELATED TRANSCRIPTIONAL REPRESSOR"/>
    <property type="match status" value="1"/>
</dbReference>
<reference evidence="5 6" key="1">
    <citation type="submission" date="2019-07" db="EMBL/GenBank/DDBJ databases">
        <authorList>
            <person name="Zhou L.-Y."/>
        </authorList>
    </citation>
    <scope>NUCLEOTIDE SEQUENCE [LARGE SCALE GENOMIC DNA]</scope>
    <source>
        <strain evidence="5 6">YIM 101269</strain>
    </source>
</reference>
<dbReference type="SUPFAM" id="SSF47413">
    <property type="entry name" value="lambda repressor-like DNA-binding domains"/>
    <property type="match status" value="1"/>
</dbReference>
<evidence type="ECO:0000259" key="4">
    <source>
        <dbReference type="PROSITE" id="PS50932"/>
    </source>
</evidence>
<dbReference type="AlphaFoldDB" id="A0A553JW62"/>
<organism evidence="5 6">
    <name type="scientific">Tessaracoccus rhinocerotis</name>
    <dbReference type="NCBI Taxonomy" id="1689449"/>
    <lineage>
        <taxon>Bacteria</taxon>
        <taxon>Bacillati</taxon>
        <taxon>Actinomycetota</taxon>
        <taxon>Actinomycetes</taxon>
        <taxon>Propionibacteriales</taxon>
        <taxon>Propionibacteriaceae</taxon>
        <taxon>Tessaracoccus</taxon>
    </lineage>
</organism>
<dbReference type="PROSITE" id="PS00356">
    <property type="entry name" value="HTH_LACI_1"/>
    <property type="match status" value="1"/>
</dbReference>
<accession>A0A553JW62</accession>
<sequence length="341" mass="36034">MSSGDRLPARLADVAEAAGVSTATVSRVLGGSPHKVSAATRELVEKTAARLGYRVNPIARALRSSLTRSVGMVVPSIRNPFFTELVEEVEHALSAHDLNLFLSDSRGSVELEAKRLRSMSSGTVDGILLVPCHAERSAPAMAAAVAQVPVVQLDREVPSLRIPWVGVEDRSGIRDVMAHLHERGVRSIAHVTSTESSLSAAVRTQEVIAEAARLGITLRPEHLIDGSFSIAEGHGAAELLLRSGEVPDAVVCTDDLLALGVVAGLQAGGRSVPGDVLVTGFDDIELASMMLPSLTTVRQPMELIAAEAVRLLTQGRDATRSGARITIPGTLQVRQTTQPRA</sequence>
<protein>
    <submittedName>
        <fullName evidence="5">LacI family transcriptional regulator</fullName>
    </submittedName>
</protein>
<dbReference type="Gene3D" id="3.40.50.2300">
    <property type="match status" value="2"/>
</dbReference>
<comment type="caution">
    <text evidence="5">The sequence shown here is derived from an EMBL/GenBank/DDBJ whole genome shotgun (WGS) entry which is preliminary data.</text>
</comment>
<evidence type="ECO:0000256" key="1">
    <source>
        <dbReference type="ARBA" id="ARBA00023015"/>
    </source>
</evidence>
<evidence type="ECO:0000313" key="5">
    <source>
        <dbReference type="EMBL" id="TRY16698.1"/>
    </source>
</evidence>
<dbReference type="SMART" id="SM00354">
    <property type="entry name" value="HTH_LACI"/>
    <property type="match status" value="1"/>
</dbReference>
<dbReference type="RefSeq" id="WP_143939312.1">
    <property type="nucleotide sequence ID" value="NZ_VKKG01000007.1"/>
</dbReference>